<protein>
    <recommendedName>
        <fullName evidence="3">Transposase</fullName>
    </recommendedName>
</protein>
<name>A0A0L8MZ49_STRVG</name>
<organism evidence="1 2">
    <name type="scientific">Streptomyces virginiae</name>
    <name type="common">Streptomyces cinnamonensis</name>
    <dbReference type="NCBI Taxonomy" id="1961"/>
    <lineage>
        <taxon>Bacteria</taxon>
        <taxon>Bacillati</taxon>
        <taxon>Actinomycetota</taxon>
        <taxon>Actinomycetes</taxon>
        <taxon>Kitasatosporales</taxon>
        <taxon>Streptomycetaceae</taxon>
        <taxon>Streptomyces</taxon>
    </lineage>
</organism>
<accession>A0A0L8MZ49</accession>
<evidence type="ECO:0008006" key="3">
    <source>
        <dbReference type="Google" id="ProtNLM"/>
    </source>
</evidence>
<evidence type="ECO:0000313" key="1">
    <source>
        <dbReference type="EMBL" id="KOG55674.1"/>
    </source>
</evidence>
<comment type="caution">
    <text evidence="1">The sequence shown here is derived from an EMBL/GenBank/DDBJ whole genome shotgun (WGS) entry which is preliminary data.</text>
</comment>
<dbReference type="EMBL" id="LGUV01000079">
    <property type="protein sequence ID" value="KOG55674.1"/>
    <property type="molecule type" value="Genomic_DNA"/>
</dbReference>
<evidence type="ECO:0000313" key="2">
    <source>
        <dbReference type="Proteomes" id="UP000037084"/>
    </source>
</evidence>
<proteinExistence type="predicted"/>
<dbReference type="OrthoDB" id="3867913at2"/>
<reference evidence="2" key="1">
    <citation type="submission" date="2015-07" db="EMBL/GenBank/DDBJ databases">
        <authorList>
            <consortium name="Consortium for Microbial Forensics and Genomics (microFORGE)"/>
            <person name="Knight B.M."/>
            <person name="Roberts D.P."/>
            <person name="Lin D."/>
            <person name="Hari K."/>
            <person name="Fletcher J."/>
            <person name="Melcher U."/>
            <person name="Blagden T."/>
            <person name="Winegar R.A."/>
        </authorList>
    </citation>
    <scope>NUCLEOTIDE SEQUENCE [LARGE SCALE GENOMIC DNA]</scope>
    <source>
        <strain evidence="2">NRRL B-1447</strain>
    </source>
</reference>
<dbReference type="Proteomes" id="UP000037084">
    <property type="component" value="Unassembled WGS sequence"/>
</dbReference>
<gene>
    <name evidence="1" type="ORF">ADK75_10220</name>
</gene>
<dbReference type="PATRIC" id="fig|1961.12.peg.2344"/>
<dbReference type="AlphaFoldDB" id="A0A0L8MZ49"/>
<sequence>MIENRLHFVRDTAFNEDASQVRTGHGPAYMATLRNLAINTLRDHGHTSIAAGLSRVSYESFTRPLNLLHIP</sequence>